<organism evidence="1 2">
    <name type="scientific">Sporanaerobacter acetigenes DSM 13106</name>
    <dbReference type="NCBI Taxonomy" id="1123281"/>
    <lineage>
        <taxon>Bacteria</taxon>
        <taxon>Bacillati</taxon>
        <taxon>Bacillota</taxon>
        <taxon>Tissierellia</taxon>
        <taxon>Tissierellales</taxon>
        <taxon>Sporanaerobacteraceae</taxon>
        <taxon>Sporanaerobacter</taxon>
    </lineage>
</organism>
<dbReference type="PIRSF" id="PIRSF003109">
    <property type="entry name" value="McrC"/>
    <property type="match status" value="1"/>
</dbReference>
<dbReference type="InterPro" id="IPR019292">
    <property type="entry name" value="McrC"/>
</dbReference>
<name>A0A1M5YZU3_9FIRM</name>
<dbReference type="AlphaFoldDB" id="A0A1M5YZU3"/>
<dbReference type="GO" id="GO:0009307">
    <property type="term" value="P:DNA restriction-modification system"/>
    <property type="evidence" value="ECO:0007669"/>
    <property type="project" value="InterPro"/>
</dbReference>
<dbReference type="EMBL" id="FQXR01000018">
    <property type="protein sequence ID" value="SHI17444.1"/>
    <property type="molecule type" value="Genomic_DNA"/>
</dbReference>
<evidence type="ECO:0000313" key="2">
    <source>
        <dbReference type="Proteomes" id="UP000184389"/>
    </source>
</evidence>
<reference evidence="1 2" key="1">
    <citation type="submission" date="2016-11" db="EMBL/GenBank/DDBJ databases">
        <authorList>
            <person name="Jaros S."/>
            <person name="Januszkiewicz K."/>
            <person name="Wedrychowicz H."/>
        </authorList>
    </citation>
    <scope>NUCLEOTIDE SEQUENCE [LARGE SCALE GENOMIC DNA]</scope>
    <source>
        <strain evidence="1 2">DSM 13106</strain>
    </source>
</reference>
<accession>A0A1M5YZU3</accession>
<keyword evidence="2" id="KW-1185">Reference proteome</keyword>
<dbReference type="PANTHER" id="PTHR38733:SF1">
    <property type="entry name" value="TYPE IV METHYL-DIRECTED RESTRICTION ENZYME ECOKMCRBC"/>
    <property type="match status" value="1"/>
</dbReference>
<dbReference type="PANTHER" id="PTHR38733">
    <property type="entry name" value="PROTEIN MCRC"/>
    <property type="match status" value="1"/>
</dbReference>
<gene>
    <name evidence="1" type="ORF">SAMN02745180_02577</name>
</gene>
<sequence length="349" mass="41184">MNASPKIPIKNIYYMLCYAWNVLEQSDNIFLGSEKFDNIYNLFARIYINGTSSLIKRGFNRYYIQENEATSTLKGKINISDSIKEQTFYNASMICQFDDFSKNIKLNQIIKTTINILVKSPQLDDDLRNKLLKIRLHFSDIQDIRLSKELFSSLRYNRNNYHYRMLINISELIYCGLITNEDDNEFTFSDFIRDNQMAKLYEKFVLNFYKIHLDENLYKVHSPKLKWNLDEEISEEELSLLPEMRTDIVIEDKVKNTQLIIDTKYYAQTLVSSNWTDIEKVRTAHLFQILAYVNNSNFTGDIKGMLLYPTIEKEINANFPILGKRIGIRTLNLNTEWKDILDRLLSLVI</sequence>
<dbReference type="STRING" id="1123281.SAMN02745180_02577"/>
<dbReference type="InterPro" id="IPR014407">
    <property type="entry name" value="McrC_bac"/>
</dbReference>
<protein>
    <submittedName>
        <fullName evidence="1">5-methylcytosine-specific restriction enzyme subunit McrC</fullName>
    </submittedName>
</protein>
<evidence type="ECO:0000313" key="1">
    <source>
        <dbReference type="EMBL" id="SHI17444.1"/>
    </source>
</evidence>
<dbReference type="Proteomes" id="UP000184389">
    <property type="component" value="Unassembled WGS sequence"/>
</dbReference>
<dbReference type="RefSeq" id="WP_072745202.1">
    <property type="nucleotide sequence ID" value="NZ_FQXR01000018.1"/>
</dbReference>
<dbReference type="Pfam" id="PF10117">
    <property type="entry name" value="McrBC"/>
    <property type="match status" value="1"/>
</dbReference>
<proteinExistence type="predicted"/>